<sequence length="114" mass="12242">MAVLEAIARFALKNAITGVVWLINDGLRDVLASFTYVDPAVKVWVDIAAVVLDVIALGVSAVSTLNLVKSFSVVNKLSDGLKYLATKAQGYIEKKAIGPLATQRFGTLGNHIWK</sequence>
<evidence type="ECO:0000313" key="1">
    <source>
        <dbReference type="EMBL" id="GCE23135.1"/>
    </source>
</evidence>
<dbReference type="AlphaFoldDB" id="A0A402AVP3"/>
<gene>
    <name evidence="1" type="ORF">KDK_69350</name>
</gene>
<dbReference type="Proteomes" id="UP000287188">
    <property type="component" value="Unassembled WGS sequence"/>
</dbReference>
<proteinExistence type="predicted"/>
<dbReference type="RefSeq" id="WP_126556615.1">
    <property type="nucleotide sequence ID" value="NZ_BIFS01000002.1"/>
</dbReference>
<name>A0A402AVP3_9CHLR</name>
<dbReference type="EMBL" id="BIFS01000002">
    <property type="protein sequence ID" value="GCE23135.1"/>
    <property type="molecule type" value="Genomic_DNA"/>
</dbReference>
<reference evidence="2" key="1">
    <citation type="submission" date="2018-12" db="EMBL/GenBank/DDBJ databases">
        <title>Tengunoibacter tsumagoiensis gen. nov., sp. nov., Dictyobacter kobayashii sp. nov., D. alpinus sp. nov., and D. joshuensis sp. nov. and description of Dictyobacteraceae fam. nov. within the order Ktedonobacterales isolated from Tengu-no-mugimeshi.</title>
        <authorList>
            <person name="Wang C.M."/>
            <person name="Zheng Y."/>
            <person name="Sakai Y."/>
            <person name="Toyoda A."/>
            <person name="Minakuchi Y."/>
            <person name="Abe K."/>
            <person name="Yokota A."/>
            <person name="Yabe S."/>
        </authorList>
    </citation>
    <scope>NUCLEOTIDE SEQUENCE [LARGE SCALE GENOMIC DNA]</scope>
    <source>
        <strain evidence="2">Uno11</strain>
    </source>
</reference>
<protein>
    <submittedName>
        <fullName evidence="1">Uncharacterized protein</fullName>
    </submittedName>
</protein>
<comment type="caution">
    <text evidence="1">The sequence shown here is derived from an EMBL/GenBank/DDBJ whole genome shotgun (WGS) entry which is preliminary data.</text>
</comment>
<evidence type="ECO:0000313" key="2">
    <source>
        <dbReference type="Proteomes" id="UP000287188"/>
    </source>
</evidence>
<accession>A0A402AVP3</accession>
<keyword evidence="2" id="KW-1185">Reference proteome</keyword>
<organism evidence="1 2">
    <name type="scientific">Dictyobacter kobayashii</name>
    <dbReference type="NCBI Taxonomy" id="2014872"/>
    <lineage>
        <taxon>Bacteria</taxon>
        <taxon>Bacillati</taxon>
        <taxon>Chloroflexota</taxon>
        <taxon>Ktedonobacteria</taxon>
        <taxon>Ktedonobacterales</taxon>
        <taxon>Dictyobacteraceae</taxon>
        <taxon>Dictyobacter</taxon>
    </lineage>
</organism>